<dbReference type="InterPro" id="IPR012341">
    <property type="entry name" value="6hp_glycosidase-like_sf"/>
</dbReference>
<dbReference type="InterPro" id="IPR013780">
    <property type="entry name" value="Glyco_hydro_b"/>
</dbReference>
<comment type="caution">
    <text evidence="4">The sequence shown here is derived from an EMBL/GenBank/DDBJ whole genome shotgun (WGS) entry which is preliminary data.</text>
</comment>
<protein>
    <submittedName>
        <fullName evidence="4">Uncharacterized protein</fullName>
    </submittedName>
</protein>
<dbReference type="SUPFAM" id="SSF48208">
    <property type="entry name" value="Six-hairpin glycosidases"/>
    <property type="match status" value="1"/>
</dbReference>
<dbReference type="GO" id="GO:0004560">
    <property type="term" value="F:alpha-L-fucosidase activity"/>
    <property type="evidence" value="ECO:0007669"/>
    <property type="project" value="InterPro"/>
</dbReference>
<dbReference type="GO" id="GO:0005975">
    <property type="term" value="P:carbohydrate metabolic process"/>
    <property type="evidence" value="ECO:0007669"/>
    <property type="project" value="InterPro"/>
</dbReference>
<name>A0A5J4RS57_9ZZZZ</name>
<evidence type="ECO:0000259" key="3">
    <source>
        <dbReference type="Pfam" id="PF22124"/>
    </source>
</evidence>
<evidence type="ECO:0000313" key="4">
    <source>
        <dbReference type="EMBL" id="KAA6335823.1"/>
    </source>
</evidence>
<dbReference type="InterPro" id="IPR016518">
    <property type="entry name" value="Alpha-L-fucosidase"/>
</dbReference>
<dbReference type="Pfam" id="PF21307">
    <property type="entry name" value="Glyco_hydro_95_C"/>
    <property type="match status" value="1"/>
</dbReference>
<dbReference type="PANTHER" id="PTHR31084">
    <property type="entry name" value="ALPHA-L-FUCOSIDASE 2"/>
    <property type="match status" value="1"/>
</dbReference>
<accession>A0A5J4RS57</accession>
<dbReference type="Gene3D" id="2.60.40.1180">
    <property type="entry name" value="Golgi alpha-mannosidase II"/>
    <property type="match status" value="1"/>
</dbReference>
<proteinExistence type="predicted"/>
<organism evidence="4">
    <name type="scientific">termite gut metagenome</name>
    <dbReference type="NCBI Taxonomy" id="433724"/>
    <lineage>
        <taxon>unclassified sequences</taxon>
        <taxon>metagenomes</taxon>
        <taxon>organismal metagenomes</taxon>
    </lineage>
</organism>
<dbReference type="PIRSF" id="PIRSF007663">
    <property type="entry name" value="UCP007663"/>
    <property type="match status" value="1"/>
</dbReference>
<gene>
    <name evidence="4" type="ORF">EZS27_015973</name>
</gene>
<feature type="domain" description="Alpha fucosidase A-like C-terminal" evidence="2">
    <location>
        <begin position="701"/>
        <end position="793"/>
    </location>
</feature>
<evidence type="ECO:0000259" key="1">
    <source>
        <dbReference type="Pfam" id="PF14498"/>
    </source>
</evidence>
<dbReference type="Pfam" id="PF22124">
    <property type="entry name" value="Glyco_hydro_95_cat"/>
    <property type="match status" value="1"/>
</dbReference>
<dbReference type="Gene3D" id="1.50.10.10">
    <property type="match status" value="1"/>
</dbReference>
<feature type="domain" description="Glycosyl hydrolase family 95 N-terminal" evidence="1">
    <location>
        <begin position="29"/>
        <end position="264"/>
    </location>
</feature>
<dbReference type="Gene3D" id="2.70.98.50">
    <property type="entry name" value="putative glycoside hydrolase family protein from bacillus halodurans"/>
    <property type="match status" value="1"/>
</dbReference>
<dbReference type="InterPro" id="IPR027414">
    <property type="entry name" value="GH95_N_dom"/>
</dbReference>
<dbReference type="InterPro" id="IPR008928">
    <property type="entry name" value="6-hairpin_glycosidase_sf"/>
</dbReference>
<dbReference type="InterPro" id="IPR049053">
    <property type="entry name" value="AFCA-like_C"/>
</dbReference>
<sequence>MKKHILRLVGFLLIISCTDRQQSEHAWELWYDSPAQEWMQALPVGNGRLGAMVYGGTTQETIALNEITLWSGEPDPNQEISFGREKLAEIRQLFFDGKIKEGNEQAGKYLVGIPHTFGSHLPFGDLTLNFQHEASPSGYKRTLDMQNAVATVSYTAGDVLFTREVFCSNPQQVLVIHLKADKKKAISLTAAMNMLREEAEIFVSDRGFLLNGTVSYPKFGKGGVAFASEILFQTKGGSITTDGKSLQITEADEVTVLIDINTNLKLPEPAKITAEHIAAATQKDYKTLKKEHTHDFSRLFNRVDLSLGTSQNDSPTDKRLARLKEGVEDPELAALFMQYGRYLLISCSREDSPLPANLQGLWNDNLACSMAWTCDYHLDINTQQNYWAANTGNLPECNTPLIGFMDYLAKAGSKTAQNVYGSPGWVAHTVVNVWGYTAPGSGIGWGLHPTAGVWLASHLWEHYLYTGNTEYLQTTAYPILKEAARFIADYLAVNPNNGYLMTGPSTSPENAFLFEGHAYAASMMPTCDLVLIRNLFTACIECGRLLNQDKSFCDSLQQNLDKLPPLQIGKSGRLQEWFEDYEEASPNHRHTSHLLALYPFNQISTERTPELAKAAARTIERKLGLQDWEDVEWSRANLINYYARLKEGEKAWESVKMLLTDMTRENMLTISAKGIAGAPWDIFIFDGNEAGAAGIMEMLLQSQEGYTELLPALPAEWHTGSFKGLCVRGGAEVDAEWKDGIIQKATLRATTDNVFRIKLPANKGQFRLIKNNKELLADTHQGITSVELKKEESLRIILIP</sequence>
<dbReference type="EMBL" id="SNRY01000854">
    <property type="protein sequence ID" value="KAA6335823.1"/>
    <property type="molecule type" value="Genomic_DNA"/>
</dbReference>
<evidence type="ECO:0000259" key="2">
    <source>
        <dbReference type="Pfam" id="PF21307"/>
    </source>
</evidence>
<dbReference type="PANTHER" id="PTHR31084:SF0">
    <property type="entry name" value="ALPHA-L-FUCOSIDASE 2"/>
    <property type="match status" value="1"/>
</dbReference>
<feature type="domain" description="Glycosyl hydrolase family 95 catalytic" evidence="3">
    <location>
        <begin position="285"/>
        <end position="699"/>
    </location>
</feature>
<dbReference type="AlphaFoldDB" id="A0A5J4RS57"/>
<dbReference type="Pfam" id="PF14498">
    <property type="entry name" value="Glyco_hyd_65N_2"/>
    <property type="match status" value="1"/>
</dbReference>
<reference evidence="4" key="1">
    <citation type="submission" date="2019-03" db="EMBL/GenBank/DDBJ databases">
        <title>Single cell metagenomics reveals metabolic interactions within the superorganism composed of flagellate Streblomastix strix and complex community of Bacteroidetes bacteria on its surface.</title>
        <authorList>
            <person name="Treitli S.C."/>
            <person name="Kolisko M."/>
            <person name="Husnik F."/>
            <person name="Keeling P."/>
            <person name="Hampl V."/>
        </authorList>
    </citation>
    <scope>NUCLEOTIDE SEQUENCE</scope>
    <source>
        <strain evidence="4">STM</strain>
    </source>
</reference>
<dbReference type="InterPro" id="IPR054363">
    <property type="entry name" value="GH95_cat"/>
</dbReference>